<evidence type="ECO:0000256" key="5">
    <source>
        <dbReference type="SAM" id="Phobius"/>
    </source>
</evidence>
<dbReference type="PANTHER" id="PTHR12151">
    <property type="entry name" value="ELECTRON TRANSPORT PROTIN SCO1/SENC FAMILY MEMBER"/>
    <property type="match status" value="1"/>
</dbReference>
<evidence type="ECO:0000256" key="4">
    <source>
        <dbReference type="PIRSR" id="PIRSR603782-2"/>
    </source>
</evidence>
<keyword evidence="5" id="KW-0812">Transmembrane</keyword>
<organism evidence="7 8">
    <name type="scientific">Stappia sediminis</name>
    <dbReference type="NCBI Taxonomy" id="2692190"/>
    <lineage>
        <taxon>Bacteria</taxon>
        <taxon>Pseudomonadati</taxon>
        <taxon>Pseudomonadota</taxon>
        <taxon>Alphaproteobacteria</taxon>
        <taxon>Hyphomicrobiales</taxon>
        <taxon>Stappiaceae</taxon>
        <taxon>Stappia</taxon>
    </lineage>
</organism>
<name>A0A7X3S8M8_9HYPH</name>
<keyword evidence="4" id="KW-1015">Disulfide bond</keyword>
<feature type="binding site" evidence="3">
    <location>
        <position position="79"/>
    </location>
    <ligand>
        <name>Cu cation</name>
        <dbReference type="ChEBI" id="CHEBI:23378"/>
    </ligand>
</feature>
<dbReference type="SUPFAM" id="SSF52833">
    <property type="entry name" value="Thioredoxin-like"/>
    <property type="match status" value="1"/>
</dbReference>
<feature type="disulfide bond" description="Redox-active" evidence="4">
    <location>
        <begin position="79"/>
        <end position="83"/>
    </location>
</feature>
<evidence type="ECO:0000256" key="2">
    <source>
        <dbReference type="ARBA" id="ARBA00023008"/>
    </source>
</evidence>
<dbReference type="InterPro" id="IPR013766">
    <property type="entry name" value="Thioredoxin_domain"/>
</dbReference>
<dbReference type="FunFam" id="3.40.30.10:FF:000013">
    <property type="entry name" value="Blast:Protein SCO1 homolog, mitochondrial"/>
    <property type="match status" value="1"/>
</dbReference>
<feature type="domain" description="Thioredoxin" evidence="6">
    <location>
        <begin position="40"/>
        <end position="199"/>
    </location>
</feature>
<keyword evidence="5" id="KW-0472">Membrane</keyword>
<keyword evidence="3" id="KW-0479">Metal-binding</keyword>
<dbReference type="PROSITE" id="PS51352">
    <property type="entry name" value="THIOREDOXIN_2"/>
    <property type="match status" value="1"/>
</dbReference>
<dbReference type="Proteomes" id="UP000433101">
    <property type="component" value="Unassembled WGS sequence"/>
</dbReference>
<dbReference type="CDD" id="cd02968">
    <property type="entry name" value="SCO"/>
    <property type="match status" value="1"/>
</dbReference>
<keyword evidence="5" id="KW-1133">Transmembrane helix</keyword>
<dbReference type="Gene3D" id="3.40.30.10">
    <property type="entry name" value="Glutaredoxin"/>
    <property type="match status" value="1"/>
</dbReference>
<comment type="similarity">
    <text evidence="1">Belongs to the SCO1/2 family.</text>
</comment>
<proteinExistence type="inferred from homology"/>
<dbReference type="GO" id="GO:0046872">
    <property type="term" value="F:metal ion binding"/>
    <property type="evidence" value="ECO:0007669"/>
    <property type="project" value="UniProtKB-KW"/>
</dbReference>
<feature type="binding site" evidence="3">
    <location>
        <position position="83"/>
    </location>
    <ligand>
        <name>Cu cation</name>
        <dbReference type="ChEBI" id="CHEBI:23378"/>
    </ligand>
</feature>
<dbReference type="PANTHER" id="PTHR12151:SF25">
    <property type="entry name" value="LINALOOL DEHYDRATASE_ISOMERASE DOMAIN-CONTAINING PROTEIN"/>
    <property type="match status" value="1"/>
</dbReference>
<dbReference type="InterPro" id="IPR036249">
    <property type="entry name" value="Thioredoxin-like_sf"/>
</dbReference>
<evidence type="ECO:0000256" key="3">
    <source>
        <dbReference type="PIRSR" id="PIRSR603782-1"/>
    </source>
</evidence>
<dbReference type="RefSeq" id="WP_160776247.1">
    <property type="nucleotide sequence ID" value="NZ_WUMV01000006.1"/>
</dbReference>
<evidence type="ECO:0000313" key="8">
    <source>
        <dbReference type="Proteomes" id="UP000433101"/>
    </source>
</evidence>
<feature type="transmembrane region" description="Helical" evidence="5">
    <location>
        <begin position="6"/>
        <end position="27"/>
    </location>
</feature>
<evidence type="ECO:0000256" key="1">
    <source>
        <dbReference type="ARBA" id="ARBA00010996"/>
    </source>
</evidence>
<accession>A0A7X3S8M8</accession>
<gene>
    <name evidence="7" type="ORF">GR183_13970</name>
</gene>
<comment type="caution">
    <text evidence="7">The sequence shown here is derived from an EMBL/GenBank/DDBJ whole genome shotgun (WGS) entry which is preliminary data.</text>
</comment>
<keyword evidence="2 3" id="KW-0186">Copper</keyword>
<feature type="binding site" evidence="3">
    <location>
        <position position="167"/>
    </location>
    <ligand>
        <name>Cu cation</name>
        <dbReference type="ChEBI" id="CHEBI:23378"/>
    </ligand>
</feature>
<sequence length="206" mass="22667">MSGLKIVRYGAWAAVVLVAFAGATLMINQFRTIDKDELVAPISEIGGPFELVDGATGKTVTEADFKGKPSAYFFGYTFCPDVCPTTLAETQGWIEELGEDADKMNFAFVSVDPERDTPEIVGDYVSAFDKRIHALSGSQEQIDKIVKNYRVYVKKVTRTNGEYLVDHSAGVYLMDANNEFRGTISYGESHENAVAKLRRLIENSGA</sequence>
<dbReference type="InterPro" id="IPR003782">
    <property type="entry name" value="SCO1/SenC"/>
</dbReference>
<dbReference type="EMBL" id="WUMV01000006">
    <property type="protein sequence ID" value="MXN66016.1"/>
    <property type="molecule type" value="Genomic_DNA"/>
</dbReference>
<reference evidence="7 8" key="1">
    <citation type="submission" date="2019-12" db="EMBL/GenBank/DDBJ databases">
        <authorList>
            <person name="Li M."/>
        </authorList>
    </citation>
    <scope>NUCLEOTIDE SEQUENCE [LARGE SCALE GENOMIC DNA]</scope>
    <source>
        <strain evidence="7 8">GBMRC 2046</strain>
    </source>
</reference>
<evidence type="ECO:0000259" key="6">
    <source>
        <dbReference type="PROSITE" id="PS51352"/>
    </source>
</evidence>
<dbReference type="AlphaFoldDB" id="A0A7X3S8M8"/>
<keyword evidence="8" id="KW-1185">Reference proteome</keyword>
<protein>
    <submittedName>
        <fullName evidence="7">SCO family protein</fullName>
    </submittedName>
</protein>
<dbReference type="Pfam" id="PF02630">
    <property type="entry name" value="SCO1-SenC"/>
    <property type="match status" value="1"/>
</dbReference>
<evidence type="ECO:0000313" key="7">
    <source>
        <dbReference type="EMBL" id="MXN66016.1"/>
    </source>
</evidence>